<dbReference type="InterPro" id="IPR011704">
    <property type="entry name" value="ATPase_dyneun-rel_AAA"/>
</dbReference>
<dbReference type="Gene3D" id="3.40.50.300">
    <property type="entry name" value="P-loop containing nucleotide triphosphate hydrolases"/>
    <property type="match status" value="1"/>
</dbReference>
<keyword evidence="12" id="KW-1185">Reference proteome</keyword>
<feature type="non-terminal residue" evidence="11">
    <location>
        <position position="778"/>
    </location>
</feature>
<evidence type="ECO:0000256" key="6">
    <source>
        <dbReference type="ARBA" id="ARBA00022840"/>
    </source>
</evidence>
<protein>
    <recommendedName>
        <fullName evidence="4">Midasin</fullName>
    </recommendedName>
</protein>
<dbReference type="FunFam" id="3.40.50.300:FF:000142">
    <property type="entry name" value="Midasin"/>
    <property type="match status" value="1"/>
</dbReference>
<evidence type="ECO:0000256" key="1">
    <source>
        <dbReference type="ARBA" id="ARBA00004604"/>
    </source>
</evidence>
<evidence type="ECO:0000256" key="5">
    <source>
        <dbReference type="ARBA" id="ARBA00022741"/>
    </source>
</evidence>
<dbReference type="InterPro" id="IPR027417">
    <property type="entry name" value="P-loop_NTPase"/>
</dbReference>
<accession>A0AA88VB76</accession>
<keyword evidence="5" id="KW-0547">Nucleotide-binding</keyword>
<feature type="domain" description="ATPase dynein-related AAA" evidence="9">
    <location>
        <begin position="507"/>
        <end position="638"/>
    </location>
</feature>
<dbReference type="Pfam" id="PF07728">
    <property type="entry name" value="AAA_5"/>
    <property type="match status" value="1"/>
</dbReference>
<dbReference type="Pfam" id="PF17867">
    <property type="entry name" value="AAA_lid_7"/>
    <property type="match status" value="1"/>
</dbReference>
<evidence type="ECO:0000259" key="9">
    <source>
        <dbReference type="Pfam" id="PF07728"/>
    </source>
</evidence>
<dbReference type="EMBL" id="JAVXUP010002376">
    <property type="protein sequence ID" value="KAK3003693.1"/>
    <property type="molecule type" value="Genomic_DNA"/>
</dbReference>
<gene>
    <name evidence="11" type="ORF">RJ639_019201</name>
</gene>
<evidence type="ECO:0000256" key="2">
    <source>
        <dbReference type="ARBA" id="ARBA00004642"/>
    </source>
</evidence>
<dbReference type="GO" id="GO:0005524">
    <property type="term" value="F:ATP binding"/>
    <property type="evidence" value="ECO:0007669"/>
    <property type="project" value="UniProtKB-KW"/>
</dbReference>
<dbReference type="InterPro" id="IPR040848">
    <property type="entry name" value="AAA_lid_7"/>
</dbReference>
<evidence type="ECO:0000256" key="3">
    <source>
        <dbReference type="ARBA" id="ARBA00007188"/>
    </source>
</evidence>
<reference evidence="11" key="1">
    <citation type="submission" date="2022-12" db="EMBL/GenBank/DDBJ databases">
        <title>Draft genome assemblies for two species of Escallonia (Escalloniales).</title>
        <authorList>
            <person name="Chanderbali A."/>
            <person name="Dervinis C."/>
            <person name="Anghel I."/>
            <person name="Soltis D."/>
            <person name="Soltis P."/>
            <person name="Zapata F."/>
        </authorList>
    </citation>
    <scope>NUCLEOTIDE SEQUENCE</scope>
    <source>
        <strain evidence="11">UCBG64.0493</strain>
        <tissue evidence="11">Leaf</tissue>
    </source>
</reference>
<evidence type="ECO:0000313" key="11">
    <source>
        <dbReference type="EMBL" id="KAK3003693.1"/>
    </source>
</evidence>
<name>A0AA88VB76_9ASTE</name>
<keyword evidence="8" id="KW-0539">Nucleus</keyword>
<dbReference type="Proteomes" id="UP001188597">
    <property type="component" value="Unassembled WGS sequence"/>
</dbReference>
<comment type="subcellular location">
    <subcellularLocation>
        <location evidence="1">Nucleus</location>
        <location evidence="1">Nucleolus</location>
    </subcellularLocation>
    <subcellularLocation>
        <location evidence="2">Nucleus</location>
        <location evidence="2">Nucleoplasm</location>
    </subcellularLocation>
</comment>
<dbReference type="PANTHER" id="PTHR48103">
    <property type="entry name" value="MIDASIN-RELATED"/>
    <property type="match status" value="1"/>
</dbReference>
<comment type="similarity">
    <text evidence="3">Belongs to the midasin family.</text>
</comment>
<dbReference type="GO" id="GO:0000055">
    <property type="term" value="P:ribosomal large subunit export from nucleus"/>
    <property type="evidence" value="ECO:0007669"/>
    <property type="project" value="TreeGrafter"/>
</dbReference>
<dbReference type="GO" id="GO:0016887">
    <property type="term" value="F:ATP hydrolysis activity"/>
    <property type="evidence" value="ECO:0007669"/>
    <property type="project" value="InterPro"/>
</dbReference>
<keyword evidence="6" id="KW-0067">ATP-binding</keyword>
<evidence type="ECO:0000256" key="7">
    <source>
        <dbReference type="ARBA" id="ARBA00023186"/>
    </source>
</evidence>
<evidence type="ECO:0000256" key="8">
    <source>
        <dbReference type="ARBA" id="ARBA00023242"/>
    </source>
</evidence>
<evidence type="ECO:0000256" key="4">
    <source>
        <dbReference type="ARBA" id="ARBA00017143"/>
    </source>
</evidence>
<proteinExistence type="inferred from homology"/>
<dbReference type="SUPFAM" id="SSF52540">
    <property type="entry name" value="P-loop containing nucleoside triphosphate hydrolases"/>
    <property type="match status" value="1"/>
</dbReference>
<dbReference type="GO" id="GO:0005654">
    <property type="term" value="C:nucleoplasm"/>
    <property type="evidence" value="ECO:0007669"/>
    <property type="project" value="UniProtKB-SubCell"/>
</dbReference>
<dbReference type="GO" id="GO:0000027">
    <property type="term" value="P:ribosomal large subunit assembly"/>
    <property type="evidence" value="ECO:0007669"/>
    <property type="project" value="TreeGrafter"/>
</dbReference>
<comment type="caution">
    <text evidence="11">The sequence shown here is derived from an EMBL/GenBank/DDBJ whole genome shotgun (WGS) entry which is preliminary data.</text>
</comment>
<evidence type="ECO:0000259" key="10">
    <source>
        <dbReference type="Pfam" id="PF17867"/>
    </source>
</evidence>
<dbReference type="PANTHER" id="PTHR48103:SF2">
    <property type="entry name" value="MIDASIN"/>
    <property type="match status" value="1"/>
</dbReference>
<organism evidence="11 12">
    <name type="scientific">Escallonia herrerae</name>
    <dbReference type="NCBI Taxonomy" id="1293975"/>
    <lineage>
        <taxon>Eukaryota</taxon>
        <taxon>Viridiplantae</taxon>
        <taxon>Streptophyta</taxon>
        <taxon>Embryophyta</taxon>
        <taxon>Tracheophyta</taxon>
        <taxon>Spermatophyta</taxon>
        <taxon>Magnoliopsida</taxon>
        <taxon>eudicotyledons</taxon>
        <taxon>Gunneridae</taxon>
        <taxon>Pentapetalae</taxon>
        <taxon>asterids</taxon>
        <taxon>campanulids</taxon>
        <taxon>Escalloniales</taxon>
        <taxon>Escalloniaceae</taxon>
        <taxon>Escallonia</taxon>
    </lineage>
</organism>
<dbReference type="GO" id="GO:0005730">
    <property type="term" value="C:nucleolus"/>
    <property type="evidence" value="ECO:0007669"/>
    <property type="project" value="UniProtKB-SubCell"/>
</dbReference>
<keyword evidence="7" id="KW-0143">Chaperone</keyword>
<sequence>MAIDGSFHLQFEFERFLSRCPKLARKTQFGHLLKKGDMLTEEEVVSGVAELFLHPNYTIPLVGSFRAIAQKIVDRTVELLRLVPDLSLNSDDSMVEFDEDKFLGETENSDNQELVFDIDIYVRNGRGLSLHELGCLAFSRALDLVPFLLGSVLNYFKFAPPPFQRIMLRELVSLPTAMVGKNLLIVVRVSYRLLLAEPEAFTVLWDWSNLVGLEKQFSNVNLCDDAEFLRNVLDIRWCATQILAVVLKISDRATANFGLDAEEAFACFLRWNEFLQDVSSEKAGWYSELFEGNGSAAISSSIFQEIEPLFGSSGPLTRDEEERERVCCDGKLEDVKVAAVSGLCVVNGNLRKPLKGLTSLQVLVKNMSQQSDVADLLGGYKPMDTQFVCIPLYMEFENLFTSTFPIKDNEEFLAHLKKYVSDKNWKGLLSGFRRGVKRSEKLQHSGLGTKRKRPLSEELQKAWGLFRLKLETASLQIGASAGMIFSFVEGAFVNALKNGEWILLDEGPTSSGKTSLVQFLAATTGREFVRINNHEHTDLQEYLGSYITDSSGRLVFNEGILVKAVRNGYWIVLDELNLAPSDVLEALNRLLDDNRELFVPELRETVPAHPDFMLFATQNPPTLYGGRKMLSRAFRNRFVEIHVDEIPQDELSEILEKRCKVPESYAKKMVAVMKELQLHRQSSKVFAGKHGFITPRDLFRWADRFRTFGKSYEDLARDGYYLLAERLRNDGEKRVVQDVLEKQLRVNLAKDDMYKQGPGGAHWGLHLCKLAGVPENLG</sequence>
<dbReference type="AlphaFoldDB" id="A0AA88VB76"/>
<feature type="domain" description="Midasin AAA lid" evidence="10">
    <location>
        <begin position="650"/>
        <end position="746"/>
    </location>
</feature>
<dbReference type="GO" id="GO:0030687">
    <property type="term" value="C:preribosome, large subunit precursor"/>
    <property type="evidence" value="ECO:0007669"/>
    <property type="project" value="TreeGrafter"/>
</dbReference>
<evidence type="ECO:0000313" key="12">
    <source>
        <dbReference type="Proteomes" id="UP001188597"/>
    </source>
</evidence>